<gene>
    <name evidence="4" type="ORF">AMSG_01712</name>
</gene>
<dbReference type="OrthoDB" id="20872at2759"/>
<dbReference type="InterPro" id="IPR050776">
    <property type="entry name" value="Ank_Repeat/CDKN_Inhibitor"/>
</dbReference>
<feature type="repeat" description="ANK" evidence="3">
    <location>
        <begin position="367"/>
        <end position="399"/>
    </location>
</feature>
<protein>
    <submittedName>
        <fullName evidence="4">Uncharacterized protein</fullName>
    </submittedName>
</protein>
<evidence type="ECO:0000256" key="1">
    <source>
        <dbReference type="ARBA" id="ARBA00022737"/>
    </source>
</evidence>
<dbReference type="RefSeq" id="XP_013761755.1">
    <property type="nucleotide sequence ID" value="XM_013906301.1"/>
</dbReference>
<keyword evidence="1" id="KW-0677">Repeat</keyword>
<evidence type="ECO:0000256" key="3">
    <source>
        <dbReference type="PROSITE-ProRule" id="PRU00023"/>
    </source>
</evidence>
<dbReference type="SMART" id="SM00248">
    <property type="entry name" value="ANK"/>
    <property type="match status" value="7"/>
</dbReference>
<dbReference type="Pfam" id="PF12796">
    <property type="entry name" value="Ank_2"/>
    <property type="match status" value="2"/>
</dbReference>
<evidence type="ECO:0000313" key="5">
    <source>
        <dbReference type="Proteomes" id="UP000054408"/>
    </source>
</evidence>
<accession>A0A0L0DTQ2</accession>
<dbReference type="PROSITE" id="PS50088">
    <property type="entry name" value="ANK_REPEAT"/>
    <property type="match status" value="5"/>
</dbReference>
<dbReference type="InterPro" id="IPR036770">
    <property type="entry name" value="Ankyrin_rpt-contain_sf"/>
</dbReference>
<feature type="repeat" description="ANK" evidence="3">
    <location>
        <begin position="434"/>
        <end position="466"/>
    </location>
</feature>
<dbReference type="AlphaFoldDB" id="A0A0L0DTQ2"/>
<dbReference type="PRINTS" id="PR01415">
    <property type="entry name" value="ANKYRIN"/>
</dbReference>
<dbReference type="STRING" id="461836.A0A0L0DTQ2"/>
<dbReference type="EMBL" id="GL349438">
    <property type="protein sequence ID" value="KNC54858.1"/>
    <property type="molecule type" value="Genomic_DNA"/>
</dbReference>
<dbReference type="Gene3D" id="1.25.40.20">
    <property type="entry name" value="Ankyrin repeat-containing domain"/>
    <property type="match status" value="2"/>
</dbReference>
<dbReference type="eggNOG" id="KOG4177">
    <property type="taxonomic scope" value="Eukaryota"/>
</dbReference>
<keyword evidence="5" id="KW-1185">Reference proteome</keyword>
<organism evidence="4 5">
    <name type="scientific">Thecamonas trahens ATCC 50062</name>
    <dbReference type="NCBI Taxonomy" id="461836"/>
    <lineage>
        <taxon>Eukaryota</taxon>
        <taxon>Apusozoa</taxon>
        <taxon>Apusomonadida</taxon>
        <taxon>Apusomonadidae</taxon>
        <taxon>Thecamonas</taxon>
    </lineage>
</organism>
<reference evidence="4 5" key="1">
    <citation type="submission" date="2010-05" db="EMBL/GenBank/DDBJ databases">
        <title>The Genome Sequence of Thecamonas trahens ATCC 50062.</title>
        <authorList>
            <consortium name="The Broad Institute Genome Sequencing Platform"/>
            <person name="Russ C."/>
            <person name="Cuomo C."/>
            <person name="Shea T."/>
            <person name="Young S.K."/>
            <person name="Zeng Q."/>
            <person name="Koehrsen M."/>
            <person name="Haas B."/>
            <person name="Borodovsky M."/>
            <person name="Guigo R."/>
            <person name="Alvarado L."/>
            <person name="Berlin A."/>
            <person name="Bochicchio J."/>
            <person name="Borenstein D."/>
            <person name="Chapman S."/>
            <person name="Chen Z."/>
            <person name="Freedman E."/>
            <person name="Gellesch M."/>
            <person name="Goldberg J."/>
            <person name="Griggs A."/>
            <person name="Gujja S."/>
            <person name="Heilman E."/>
            <person name="Heiman D."/>
            <person name="Hepburn T."/>
            <person name="Howarth C."/>
            <person name="Jen D."/>
            <person name="Larson L."/>
            <person name="Mehta T."/>
            <person name="Park D."/>
            <person name="Pearson M."/>
            <person name="Roberts A."/>
            <person name="Saif S."/>
            <person name="Shenoy N."/>
            <person name="Sisk P."/>
            <person name="Stolte C."/>
            <person name="Sykes S."/>
            <person name="Thomson T."/>
            <person name="Walk T."/>
            <person name="White J."/>
            <person name="Yandava C."/>
            <person name="Burger G."/>
            <person name="Gray M.W."/>
            <person name="Holland P.W.H."/>
            <person name="King N."/>
            <person name="Lang F.B.F."/>
            <person name="Roger A.J."/>
            <person name="Ruiz-Trillo I."/>
            <person name="Lander E."/>
            <person name="Nusbaum C."/>
        </authorList>
    </citation>
    <scope>NUCLEOTIDE SEQUENCE [LARGE SCALE GENOMIC DNA]</scope>
    <source>
        <strain evidence="4 5">ATCC 50062</strain>
    </source>
</reference>
<sequence>MEELTLKKAELKAQIRRLKEEGAEPERIAPVFEEYKAVSAALKEKEAAAGAAAAAAAATVAAPSAIGGAAAGAASGAAATPARGADQGAMSREDAEARKSFLKGEIKRGKAEGWDPARVKVLYDEYVALKSGLESGQFEAGGSRPAGEAAAGTAAVLRAGPGFTLDEVVMLKDEAKRRVKDIKTSAPSDTEALREVYELYTALKADIEAYPQISDAAGRMKALMGGKGANDGRASAGTRKVAVAPEAPTPMAAPTTTQPAVSAGEAARLGEQMWAAAKKGDAILVQELIEAGAEVNTTMENGASGLVVAALRGHYGVAKVLTAAGADVEAQAQGASPLYCAVQNGHVEVAKVLLNGGASPNSVNTTAAVTPLWMAAYMGDTEMVKILLDAGADVHVAKPQGGITPLSIAVERGKLKCVEQLIAAGADVEARDADGFTCLCVASQHQNLAIVDALIGAGADLNATTASGDAPIDIAATCGFAHTVDRLIDAGVPFRNNKNVQELDRLRDLQ</sequence>
<evidence type="ECO:0000313" key="4">
    <source>
        <dbReference type="EMBL" id="KNC54858.1"/>
    </source>
</evidence>
<dbReference type="Pfam" id="PF00023">
    <property type="entry name" value="Ank"/>
    <property type="match status" value="1"/>
</dbReference>
<dbReference type="PROSITE" id="PS50297">
    <property type="entry name" value="ANK_REP_REGION"/>
    <property type="match status" value="5"/>
</dbReference>
<evidence type="ECO:0000256" key="2">
    <source>
        <dbReference type="ARBA" id="ARBA00023043"/>
    </source>
</evidence>
<dbReference type="InterPro" id="IPR002110">
    <property type="entry name" value="Ankyrin_rpt"/>
</dbReference>
<feature type="repeat" description="ANK" evidence="3">
    <location>
        <begin position="301"/>
        <end position="333"/>
    </location>
</feature>
<dbReference type="PANTHER" id="PTHR24201">
    <property type="entry name" value="ANK_REP_REGION DOMAIN-CONTAINING PROTEIN"/>
    <property type="match status" value="1"/>
</dbReference>
<dbReference type="SUPFAM" id="SSF48403">
    <property type="entry name" value="Ankyrin repeat"/>
    <property type="match status" value="1"/>
</dbReference>
<feature type="repeat" description="ANK" evidence="3">
    <location>
        <begin position="401"/>
        <end position="433"/>
    </location>
</feature>
<proteinExistence type="predicted"/>
<feature type="repeat" description="ANK" evidence="3">
    <location>
        <begin position="333"/>
        <end position="365"/>
    </location>
</feature>
<keyword evidence="2 3" id="KW-0040">ANK repeat</keyword>
<dbReference type="GeneID" id="25561451"/>
<dbReference type="Proteomes" id="UP000054408">
    <property type="component" value="Unassembled WGS sequence"/>
</dbReference>
<dbReference type="OMA" id="CAVQNGH"/>
<name>A0A0L0DTQ2_THETB</name>